<dbReference type="EMBL" id="CP061035">
    <property type="protein sequence ID" value="QQV78642.1"/>
    <property type="molecule type" value="Genomic_DNA"/>
</dbReference>
<gene>
    <name evidence="3" type="ORF">H5J25_08590</name>
</gene>
<evidence type="ECO:0000256" key="2">
    <source>
        <dbReference type="SAM" id="SignalP"/>
    </source>
</evidence>
<feature type="signal peptide" evidence="2">
    <location>
        <begin position="1"/>
        <end position="24"/>
    </location>
</feature>
<keyword evidence="4" id="KW-1185">Reference proteome</keyword>
<evidence type="ECO:0000313" key="3">
    <source>
        <dbReference type="EMBL" id="QQV78642.1"/>
    </source>
</evidence>
<accession>A0A974S5F7</accession>
<evidence type="ECO:0000313" key="4">
    <source>
        <dbReference type="Proteomes" id="UP000595894"/>
    </source>
</evidence>
<sequence>MKITHLIAAALMVAGIGAAPEASAQRYDGGAYAQDIRYDRHDRDDRRWDRRDDRRWDRRDNRRWDRRGNRGWSQRDNGRHLGWRNGRGGRDNCRLVYRNGNRYTVCR</sequence>
<name>A0A974S5F7_9SPHN</name>
<dbReference type="KEGG" id="sari:H5J25_08590"/>
<dbReference type="AlphaFoldDB" id="A0A974S5F7"/>
<dbReference type="RefSeq" id="WP_202095685.1">
    <property type="nucleotide sequence ID" value="NZ_CP061035.1"/>
</dbReference>
<keyword evidence="2" id="KW-0732">Signal</keyword>
<reference evidence="4" key="1">
    <citation type="submission" date="2020-09" db="EMBL/GenBank/DDBJ databases">
        <title>Sphingomonas sp., a new species isolated from pork steak.</title>
        <authorList>
            <person name="Heidler von Heilborn D."/>
        </authorList>
    </citation>
    <scope>NUCLEOTIDE SEQUENCE [LARGE SCALE GENOMIC DNA]</scope>
</reference>
<protein>
    <submittedName>
        <fullName evidence="3">Uncharacterized protein</fullName>
    </submittedName>
</protein>
<feature type="chain" id="PRO_5037514930" evidence="2">
    <location>
        <begin position="25"/>
        <end position="107"/>
    </location>
</feature>
<proteinExistence type="predicted"/>
<dbReference type="Proteomes" id="UP000595894">
    <property type="component" value="Chromosome"/>
</dbReference>
<evidence type="ECO:0000256" key="1">
    <source>
        <dbReference type="SAM" id="MobiDB-lite"/>
    </source>
</evidence>
<feature type="region of interest" description="Disordered" evidence="1">
    <location>
        <begin position="64"/>
        <end position="87"/>
    </location>
</feature>
<organism evidence="3 4">
    <name type="scientific">Sphingomonas aliaeris</name>
    <dbReference type="NCBI Taxonomy" id="2759526"/>
    <lineage>
        <taxon>Bacteria</taxon>
        <taxon>Pseudomonadati</taxon>
        <taxon>Pseudomonadota</taxon>
        <taxon>Alphaproteobacteria</taxon>
        <taxon>Sphingomonadales</taxon>
        <taxon>Sphingomonadaceae</taxon>
        <taxon>Sphingomonas</taxon>
    </lineage>
</organism>